<gene>
    <name evidence="2" type="ORF">CYNAS_LOCUS12132</name>
</gene>
<accession>A0AA36GXZ2</accession>
<evidence type="ECO:0000313" key="3">
    <source>
        <dbReference type="Proteomes" id="UP001176961"/>
    </source>
</evidence>
<dbReference type="AlphaFoldDB" id="A0AA36GXZ2"/>
<dbReference type="Proteomes" id="UP001176961">
    <property type="component" value="Unassembled WGS sequence"/>
</dbReference>
<protein>
    <submittedName>
        <fullName evidence="2">Uncharacterized protein</fullName>
    </submittedName>
</protein>
<sequence>MPHQPVMFWWTVFLFIQLVSVCSTEDYVPWETVKTLPTGAVEDGENFQAIYMFTFPQNFRCDDSTQVKTYIEYLQKPPKGDNDLCRMRPSKRIELRCRRRQKFLHEEHWIEQTLDDFINETTNVHAKTAAQCVRDLLDKGWLDLPAISTS</sequence>
<proteinExistence type="predicted"/>
<feature type="signal peptide" evidence="1">
    <location>
        <begin position="1"/>
        <end position="24"/>
    </location>
</feature>
<reference evidence="2" key="1">
    <citation type="submission" date="2023-07" db="EMBL/GenBank/DDBJ databases">
        <authorList>
            <consortium name="CYATHOMIX"/>
        </authorList>
    </citation>
    <scope>NUCLEOTIDE SEQUENCE</scope>
    <source>
        <strain evidence="2">N/A</strain>
    </source>
</reference>
<comment type="caution">
    <text evidence="2">The sequence shown here is derived from an EMBL/GenBank/DDBJ whole genome shotgun (WGS) entry which is preliminary data.</text>
</comment>
<feature type="chain" id="PRO_5041322687" evidence="1">
    <location>
        <begin position="25"/>
        <end position="150"/>
    </location>
</feature>
<dbReference type="EMBL" id="CATQJL010000223">
    <property type="protein sequence ID" value="CAJ0600149.1"/>
    <property type="molecule type" value="Genomic_DNA"/>
</dbReference>
<keyword evidence="3" id="KW-1185">Reference proteome</keyword>
<evidence type="ECO:0000256" key="1">
    <source>
        <dbReference type="SAM" id="SignalP"/>
    </source>
</evidence>
<name>A0AA36GXZ2_CYLNA</name>
<keyword evidence="1" id="KW-0732">Signal</keyword>
<organism evidence="2 3">
    <name type="scientific">Cylicocyclus nassatus</name>
    <name type="common">Nematode worm</name>
    <dbReference type="NCBI Taxonomy" id="53992"/>
    <lineage>
        <taxon>Eukaryota</taxon>
        <taxon>Metazoa</taxon>
        <taxon>Ecdysozoa</taxon>
        <taxon>Nematoda</taxon>
        <taxon>Chromadorea</taxon>
        <taxon>Rhabditida</taxon>
        <taxon>Rhabditina</taxon>
        <taxon>Rhabditomorpha</taxon>
        <taxon>Strongyloidea</taxon>
        <taxon>Strongylidae</taxon>
        <taxon>Cylicocyclus</taxon>
    </lineage>
</organism>
<evidence type="ECO:0000313" key="2">
    <source>
        <dbReference type="EMBL" id="CAJ0600149.1"/>
    </source>
</evidence>